<dbReference type="InterPro" id="IPR017853">
    <property type="entry name" value="GH"/>
</dbReference>
<name>A0ABV8FJB4_9ACTN</name>
<evidence type="ECO:0000256" key="3">
    <source>
        <dbReference type="ARBA" id="ARBA00023277"/>
    </source>
</evidence>
<evidence type="ECO:0000313" key="7">
    <source>
        <dbReference type="Proteomes" id="UP001595847"/>
    </source>
</evidence>
<evidence type="ECO:0000256" key="2">
    <source>
        <dbReference type="ARBA" id="ARBA00022801"/>
    </source>
</evidence>
<dbReference type="Gene3D" id="2.60.40.10">
    <property type="entry name" value="Immunoglobulins"/>
    <property type="match status" value="1"/>
</dbReference>
<keyword evidence="4" id="KW-0326">Glycosidase</keyword>
<feature type="domain" description="Fibronectin type III-like" evidence="5">
    <location>
        <begin position="620"/>
        <end position="690"/>
    </location>
</feature>
<keyword evidence="7" id="KW-1185">Reference proteome</keyword>
<comment type="similarity">
    <text evidence="1 4">Belongs to the glycosyl hydrolase 3 family.</text>
</comment>
<dbReference type="Pfam" id="PF00933">
    <property type="entry name" value="Glyco_hydro_3"/>
    <property type="match status" value="1"/>
</dbReference>
<dbReference type="PANTHER" id="PTHR42715">
    <property type="entry name" value="BETA-GLUCOSIDASE"/>
    <property type="match status" value="1"/>
</dbReference>
<protein>
    <submittedName>
        <fullName evidence="6">Glycoside hydrolase family 3 C-terminal domain-containing protein</fullName>
    </submittedName>
</protein>
<dbReference type="Gene3D" id="3.40.50.1700">
    <property type="entry name" value="Glycoside hydrolase family 3 C-terminal domain"/>
    <property type="match status" value="1"/>
</dbReference>
<dbReference type="PANTHER" id="PTHR42715:SF10">
    <property type="entry name" value="BETA-GLUCOSIDASE"/>
    <property type="match status" value="1"/>
</dbReference>
<dbReference type="Proteomes" id="UP001595847">
    <property type="component" value="Unassembled WGS sequence"/>
</dbReference>
<dbReference type="Pfam" id="PF14310">
    <property type="entry name" value="Fn3-like"/>
    <property type="match status" value="1"/>
</dbReference>
<dbReference type="PROSITE" id="PS00775">
    <property type="entry name" value="GLYCOSYL_HYDROL_F3"/>
    <property type="match status" value="1"/>
</dbReference>
<dbReference type="SMART" id="SM01217">
    <property type="entry name" value="Fn3_like"/>
    <property type="match status" value="1"/>
</dbReference>
<evidence type="ECO:0000256" key="4">
    <source>
        <dbReference type="RuleBase" id="RU361161"/>
    </source>
</evidence>
<sequence>MQSDLPAGGRPAAPHDERLAALDTDEKIALVSGNGMWRTRGVPRLGIGSVVMADGPNGLRFSPEQAADDGGGTADFADFISLVTRRGAPEAKARGPEPATCFPTASTVGATWDPELARELGRAFAAECRSFGVGVLLGPGMNIRRTPLAGRTSEYYSEDPLLTGAMATGVVHGLQERGVGACIKHFAANNSEIERTSMDSVVEERALRDIYLRAFERVVRDAAPWAVMSSYNRLNGVQAAQHPWLLTEVLREEWGFDGLVVSDWHGITDRPASVSAGNDLDMPQSVQRVARLRDGVASGAVPPEALDRAAARVVQLADRAGAHASPPAPFDADAHHDLAARIARAGTVLLANNGVLPLDPAAAGNLLVLGTGATEPVVQGFGSARMVPTRLDLPLTEIERRCAPGTVTHLPGVPSGPHTDDERRAARAAAVDAAAGSDVAIVFAHTPQNADGENADRADLGLEPGYDELIAAVAAAAPRTVVVLTVPDAVTMPWLDGVDAVLAPFYAGQGMGSAVASLLFGEHSPAGKLTTTFPHRLADTPSFLGYPGEGGRHVYVEGALVGYRGYDARDLDPLFPFGFGLSYTTFALSGATVDSGTVAAGERLTVSVRVRNTGPRDGAEVVQVYAAPERPRFRSGPRELVGFARVELAAGQERTVTVPVDADDLAHWDVTRGHRVLDDGPVHLLIGTSSRDLPHRLTVQAQTDVPRWAPLRRHSAPAAVLANPHARREVTALLARHLGTDPGQADELLQECRRSFVNVFDTLANRFRFVIEESEIDTVLAAVHRAETGAE</sequence>
<dbReference type="InterPro" id="IPR050288">
    <property type="entry name" value="Cellulose_deg_GH3"/>
</dbReference>
<reference evidence="7" key="1">
    <citation type="journal article" date="2019" name="Int. J. Syst. Evol. Microbiol.">
        <title>The Global Catalogue of Microorganisms (GCM) 10K type strain sequencing project: providing services to taxonomists for standard genome sequencing and annotation.</title>
        <authorList>
            <consortium name="The Broad Institute Genomics Platform"/>
            <consortium name="The Broad Institute Genome Sequencing Center for Infectious Disease"/>
            <person name="Wu L."/>
            <person name="Ma J."/>
        </authorList>
    </citation>
    <scope>NUCLEOTIDE SEQUENCE [LARGE SCALE GENOMIC DNA]</scope>
    <source>
        <strain evidence="7">TBRC 1826</strain>
    </source>
</reference>
<evidence type="ECO:0000259" key="5">
    <source>
        <dbReference type="SMART" id="SM01217"/>
    </source>
</evidence>
<dbReference type="InterPro" id="IPR036962">
    <property type="entry name" value="Glyco_hydro_3_N_sf"/>
</dbReference>
<comment type="caution">
    <text evidence="6">The sequence shown here is derived from an EMBL/GenBank/DDBJ whole genome shotgun (WGS) entry which is preliminary data.</text>
</comment>
<evidence type="ECO:0000313" key="6">
    <source>
        <dbReference type="EMBL" id="MFC3996185.1"/>
    </source>
</evidence>
<dbReference type="InterPro" id="IPR013783">
    <property type="entry name" value="Ig-like_fold"/>
</dbReference>
<dbReference type="Gene3D" id="3.20.20.300">
    <property type="entry name" value="Glycoside hydrolase, family 3, N-terminal domain"/>
    <property type="match status" value="1"/>
</dbReference>
<dbReference type="Pfam" id="PF01915">
    <property type="entry name" value="Glyco_hydro_3_C"/>
    <property type="match status" value="1"/>
</dbReference>
<keyword evidence="2 4" id="KW-0378">Hydrolase</keyword>
<evidence type="ECO:0000256" key="1">
    <source>
        <dbReference type="ARBA" id="ARBA00005336"/>
    </source>
</evidence>
<dbReference type="GO" id="GO:0016787">
    <property type="term" value="F:hydrolase activity"/>
    <property type="evidence" value="ECO:0007669"/>
    <property type="project" value="UniProtKB-KW"/>
</dbReference>
<dbReference type="InterPro" id="IPR002772">
    <property type="entry name" value="Glyco_hydro_3_C"/>
</dbReference>
<dbReference type="InterPro" id="IPR019800">
    <property type="entry name" value="Glyco_hydro_3_AS"/>
</dbReference>
<dbReference type="InterPro" id="IPR026891">
    <property type="entry name" value="Fn3-like"/>
</dbReference>
<dbReference type="InterPro" id="IPR036881">
    <property type="entry name" value="Glyco_hydro_3_C_sf"/>
</dbReference>
<gene>
    <name evidence="6" type="ORF">ACFOVU_09685</name>
</gene>
<dbReference type="RefSeq" id="WP_378532008.1">
    <property type="nucleotide sequence ID" value="NZ_JBHSBH010000007.1"/>
</dbReference>
<dbReference type="PRINTS" id="PR00133">
    <property type="entry name" value="GLHYDRLASE3"/>
</dbReference>
<keyword evidence="3" id="KW-0119">Carbohydrate metabolism</keyword>
<dbReference type="SUPFAM" id="SSF52279">
    <property type="entry name" value="Beta-D-glucan exohydrolase, C-terminal domain"/>
    <property type="match status" value="1"/>
</dbReference>
<organism evidence="6 7">
    <name type="scientific">Nocardiopsis sediminis</name>
    <dbReference type="NCBI Taxonomy" id="1778267"/>
    <lineage>
        <taxon>Bacteria</taxon>
        <taxon>Bacillati</taxon>
        <taxon>Actinomycetota</taxon>
        <taxon>Actinomycetes</taxon>
        <taxon>Streptosporangiales</taxon>
        <taxon>Nocardiopsidaceae</taxon>
        <taxon>Nocardiopsis</taxon>
    </lineage>
</organism>
<proteinExistence type="inferred from homology"/>
<dbReference type="SUPFAM" id="SSF51445">
    <property type="entry name" value="(Trans)glycosidases"/>
    <property type="match status" value="1"/>
</dbReference>
<dbReference type="InterPro" id="IPR001764">
    <property type="entry name" value="Glyco_hydro_3_N"/>
</dbReference>
<dbReference type="EMBL" id="JBHSBH010000007">
    <property type="protein sequence ID" value="MFC3996185.1"/>
    <property type="molecule type" value="Genomic_DNA"/>
</dbReference>
<accession>A0ABV8FJB4</accession>